<reference evidence="1 2" key="1">
    <citation type="journal article" date="2015" name="PLoS Pathog.">
        <title>Leptomonas seymouri: Adaptations to the Dixenous Life Cycle Analyzed by Genome Sequencing, Transcriptome Profiling and Co-infection with Leishmania donovani.</title>
        <authorList>
            <person name="Kraeva N."/>
            <person name="Butenko A."/>
            <person name="Hlavacova J."/>
            <person name="Kostygov A."/>
            <person name="Myskova J."/>
            <person name="Grybchuk D."/>
            <person name="Lestinova T."/>
            <person name="Votypka J."/>
            <person name="Volf P."/>
            <person name="Opperdoes F."/>
            <person name="Flegontov P."/>
            <person name="Lukes J."/>
            <person name="Yurchenko V."/>
        </authorList>
    </citation>
    <scope>NUCLEOTIDE SEQUENCE [LARGE SCALE GENOMIC DNA]</scope>
    <source>
        <strain evidence="1 2">ATCC 30220</strain>
    </source>
</reference>
<dbReference type="AlphaFoldDB" id="A0A0N1IG22"/>
<evidence type="ECO:0000313" key="1">
    <source>
        <dbReference type="EMBL" id="KPI82611.1"/>
    </source>
</evidence>
<dbReference type="Proteomes" id="UP000038009">
    <property type="component" value="Unassembled WGS sequence"/>
</dbReference>
<dbReference type="VEuPathDB" id="TriTrypDB:Lsey_0686_0010"/>
<name>A0A0N1IG22_LEPSE</name>
<organism evidence="1 2">
    <name type="scientific">Leptomonas seymouri</name>
    <dbReference type="NCBI Taxonomy" id="5684"/>
    <lineage>
        <taxon>Eukaryota</taxon>
        <taxon>Discoba</taxon>
        <taxon>Euglenozoa</taxon>
        <taxon>Kinetoplastea</taxon>
        <taxon>Metakinetoplastina</taxon>
        <taxon>Trypanosomatida</taxon>
        <taxon>Trypanosomatidae</taxon>
        <taxon>Leishmaniinae</taxon>
        <taxon>Leptomonas</taxon>
    </lineage>
</organism>
<comment type="caution">
    <text evidence="1">The sequence shown here is derived from an EMBL/GenBank/DDBJ whole genome shotgun (WGS) entry which is preliminary data.</text>
</comment>
<gene>
    <name evidence="1" type="ORF">ABL78_8379</name>
</gene>
<evidence type="ECO:0000313" key="2">
    <source>
        <dbReference type="Proteomes" id="UP000038009"/>
    </source>
</evidence>
<dbReference type="EMBL" id="LJSK01000685">
    <property type="protein sequence ID" value="KPI82611.1"/>
    <property type="molecule type" value="Genomic_DNA"/>
</dbReference>
<accession>A0A0N1IG22</accession>
<proteinExistence type="predicted"/>
<keyword evidence="2" id="KW-1185">Reference proteome</keyword>
<protein>
    <submittedName>
        <fullName evidence="1">Uncharacterized protein</fullName>
    </submittedName>
</protein>
<sequence length="75" mass="7529">MLTYGIGGRGVAREPDFMTVSIVALVVGKESLVVGCGVGAAVEVEESLTETPEGGSVAAAPRWGSAGFVASTLFL</sequence>